<evidence type="ECO:0000313" key="2">
    <source>
        <dbReference type="Proteomes" id="UP000324222"/>
    </source>
</evidence>
<keyword evidence="2" id="KW-1185">Reference proteome</keyword>
<dbReference type="EMBL" id="VSRR010072216">
    <property type="protein sequence ID" value="MPC86694.1"/>
    <property type="molecule type" value="Genomic_DNA"/>
</dbReference>
<proteinExistence type="predicted"/>
<comment type="caution">
    <text evidence="1">The sequence shown here is derived from an EMBL/GenBank/DDBJ whole genome shotgun (WGS) entry which is preliminary data.</text>
</comment>
<dbReference type="AlphaFoldDB" id="A0A5B7J2K1"/>
<dbReference type="Proteomes" id="UP000324222">
    <property type="component" value="Unassembled WGS sequence"/>
</dbReference>
<accession>A0A5B7J2K1</accession>
<reference evidence="1 2" key="1">
    <citation type="submission" date="2019-05" db="EMBL/GenBank/DDBJ databases">
        <title>Another draft genome of Portunus trituberculatus and its Hox gene families provides insights of decapod evolution.</title>
        <authorList>
            <person name="Jeong J.-H."/>
            <person name="Song I."/>
            <person name="Kim S."/>
            <person name="Choi T."/>
            <person name="Kim D."/>
            <person name="Ryu S."/>
            <person name="Kim W."/>
        </authorList>
    </citation>
    <scope>NUCLEOTIDE SEQUENCE [LARGE SCALE GENOMIC DNA]</scope>
    <source>
        <tissue evidence="1">Muscle</tissue>
    </source>
</reference>
<protein>
    <submittedName>
        <fullName evidence="1">Uncharacterized protein</fullName>
    </submittedName>
</protein>
<name>A0A5B7J2K1_PORTR</name>
<sequence>MLADMWWRVCYEDVKAGKKRLLRSVVLLRGVNVQAGGVASTATTANTITSASLFLRPRCGQHLFRGVLPRLTPITPALLYHVSTCHCRSAAGVVAS</sequence>
<organism evidence="1 2">
    <name type="scientific">Portunus trituberculatus</name>
    <name type="common">Swimming crab</name>
    <name type="synonym">Neptunus trituberculatus</name>
    <dbReference type="NCBI Taxonomy" id="210409"/>
    <lineage>
        <taxon>Eukaryota</taxon>
        <taxon>Metazoa</taxon>
        <taxon>Ecdysozoa</taxon>
        <taxon>Arthropoda</taxon>
        <taxon>Crustacea</taxon>
        <taxon>Multicrustacea</taxon>
        <taxon>Malacostraca</taxon>
        <taxon>Eumalacostraca</taxon>
        <taxon>Eucarida</taxon>
        <taxon>Decapoda</taxon>
        <taxon>Pleocyemata</taxon>
        <taxon>Brachyura</taxon>
        <taxon>Eubrachyura</taxon>
        <taxon>Portunoidea</taxon>
        <taxon>Portunidae</taxon>
        <taxon>Portuninae</taxon>
        <taxon>Portunus</taxon>
    </lineage>
</organism>
<evidence type="ECO:0000313" key="1">
    <source>
        <dbReference type="EMBL" id="MPC86694.1"/>
    </source>
</evidence>
<gene>
    <name evidence="1" type="ORF">E2C01_081530</name>
</gene>